<dbReference type="EMBL" id="MLAK01000043">
    <property type="protein sequence ID" value="OHT17064.1"/>
    <property type="molecule type" value="Genomic_DNA"/>
</dbReference>
<evidence type="ECO:0000313" key="2">
    <source>
        <dbReference type="EMBL" id="OHT17064.1"/>
    </source>
</evidence>
<feature type="transmembrane region" description="Helical" evidence="1">
    <location>
        <begin position="76"/>
        <end position="95"/>
    </location>
</feature>
<protein>
    <recommendedName>
        <fullName evidence="4">Tetraspanin family protein</fullName>
    </recommendedName>
</protein>
<gene>
    <name evidence="2" type="ORF">TRFO_41337</name>
</gene>
<dbReference type="Proteomes" id="UP000179807">
    <property type="component" value="Unassembled WGS sequence"/>
</dbReference>
<sequence>MDKKSCFVALVSNISLFCITGTLGFFTFLLASKIFNFGMGPTIASGIISLILLCCFIFILYATFRGNRVTKLAQGTIVLIIALVCVNSGPVILGYRVHFLYQLEKIWTNDKLTEVKNSIENKYNCSGYSSSTDMIINTTQSCEKFINKEANALIISMGVVLILFGLLGGISVYFIFASNCRKPGIPQQLTEKINFL</sequence>
<reference evidence="2" key="1">
    <citation type="submission" date="2016-10" db="EMBL/GenBank/DDBJ databases">
        <authorList>
            <person name="Benchimol M."/>
            <person name="Almeida L.G."/>
            <person name="Vasconcelos A.T."/>
            <person name="Perreira-Neves A."/>
            <person name="Rosa I.A."/>
            <person name="Tasca T."/>
            <person name="Bogo M.R."/>
            <person name="de Souza W."/>
        </authorList>
    </citation>
    <scope>NUCLEOTIDE SEQUENCE [LARGE SCALE GENOMIC DNA]</scope>
    <source>
        <strain evidence="2">K</strain>
    </source>
</reference>
<keyword evidence="1" id="KW-0472">Membrane</keyword>
<keyword evidence="1" id="KW-0812">Transmembrane</keyword>
<feature type="transmembrane region" description="Helical" evidence="1">
    <location>
        <begin position="153"/>
        <end position="176"/>
    </location>
</feature>
<keyword evidence="3" id="KW-1185">Reference proteome</keyword>
<proteinExistence type="predicted"/>
<comment type="caution">
    <text evidence="2">The sequence shown here is derived from an EMBL/GenBank/DDBJ whole genome shotgun (WGS) entry which is preliminary data.</text>
</comment>
<accession>A0A1J4L1W3</accession>
<evidence type="ECO:0000313" key="3">
    <source>
        <dbReference type="Proteomes" id="UP000179807"/>
    </source>
</evidence>
<keyword evidence="1" id="KW-1133">Transmembrane helix</keyword>
<dbReference type="GeneID" id="94848419"/>
<evidence type="ECO:0000256" key="1">
    <source>
        <dbReference type="SAM" id="Phobius"/>
    </source>
</evidence>
<feature type="transmembrane region" description="Helical" evidence="1">
    <location>
        <begin position="43"/>
        <end position="64"/>
    </location>
</feature>
<dbReference type="AlphaFoldDB" id="A0A1J4L1W3"/>
<organism evidence="2 3">
    <name type="scientific">Tritrichomonas foetus</name>
    <dbReference type="NCBI Taxonomy" id="1144522"/>
    <lineage>
        <taxon>Eukaryota</taxon>
        <taxon>Metamonada</taxon>
        <taxon>Parabasalia</taxon>
        <taxon>Tritrichomonadida</taxon>
        <taxon>Tritrichomonadidae</taxon>
        <taxon>Tritrichomonas</taxon>
    </lineage>
</organism>
<dbReference type="VEuPathDB" id="TrichDB:TRFO_41337"/>
<dbReference type="RefSeq" id="XP_068370200.1">
    <property type="nucleotide sequence ID" value="XM_068513715.1"/>
</dbReference>
<evidence type="ECO:0008006" key="4">
    <source>
        <dbReference type="Google" id="ProtNLM"/>
    </source>
</evidence>
<name>A0A1J4L1W3_9EUKA</name>
<feature type="transmembrane region" description="Helical" evidence="1">
    <location>
        <begin position="7"/>
        <end position="31"/>
    </location>
</feature>